<feature type="transmembrane region" description="Helical" evidence="9">
    <location>
        <begin position="628"/>
        <end position="652"/>
    </location>
</feature>
<dbReference type="AlphaFoldDB" id="D7FP97"/>
<dbReference type="InParanoid" id="D7FP97"/>
<accession>D7FP97</accession>
<dbReference type="Proteomes" id="UP000002630">
    <property type="component" value="Unassembled WGS sequence"/>
</dbReference>
<dbReference type="PROSITE" id="PS50893">
    <property type="entry name" value="ABC_TRANSPORTER_2"/>
    <property type="match status" value="1"/>
</dbReference>
<name>D7FP97_ECTSI</name>
<dbReference type="GO" id="GO:0016020">
    <property type="term" value="C:membrane"/>
    <property type="evidence" value="ECO:0007669"/>
    <property type="project" value="UniProtKB-SubCell"/>
</dbReference>
<keyword evidence="2" id="KW-0813">Transport</keyword>
<dbReference type="eggNOG" id="KOG0061">
    <property type="taxonomic scope" value="Eukaryota"/>
</dbReference>
<dbReference type="Pfam" id="PF00005">
    <property type="entry name" value="ABC_tran"/>
    <property type="match status" value="1"/>
</dbReference>
<dbReference type="PANTHER" id="PTHR48041:SF134">
    <property type="entry name" value="ABC TRANSPORTER G FAMILY"/>
    <property type="match status" value="1"/>
</dbReference>
<keyword evidence="6 9" id="KW-1133">Transmembrane helix</keyword>
<evidence type="ECO:0000256" key="8">
    <source>
        <dbReference type="SAM" id="MobiDB-lite"/>
    </source>
</evidence>
<keyword evidence="4" id="KW-0547">Nucleotide-binding</keyword>
<evidence type="ECO:0000256" key="7">
    <source>
        <dbReference type="ARBA" id="ARBA00023136"/>
    </source>
</evidence>
<dbReference type="GO" id="GO:0005524">
    <property type="term" value="F:ATP binding"/>
    <property type="evidence" value="ECO:0007669"/>
    <property type="project" value="UniProtKB-KW"/>
</dbReference>
<dbReference type="InterPro" id="IPR050352">
    <property type="entry name" value="ABCG_transporters"/>
</dbReference>
<evidence type="ECO:0000256" key="1">
    <source>
        <dbReference type="ARBA" id="ARBA00004141"/>
    </source>
</evidence>
<reference evidence="11 12" key="1">
    <citation type="journal article" date="2010" name="Nature">
        <title>The Ectocarpus genome and the independent evolution of multicellularity in brown algae.</title>
        <authorList>
            <person name="Cock J.M."/>
            <person name="Sterck L."/>
            <person name="Rouze P."/>
            <person name="Scornet D."/>
            <person name="Allen A.E."/>
            <person name="Amoutzias G."/>
            <person name="Anthouard V."/>
            <person name="Artiguenave F."/>
            <person name="Aury J.M."/>
            <person name="Badger J.H."/>
            <person name="Beszteri B."/>
            <person name="Billiau K."/>
            <person name="Bonnet E."/>
            <person name="Bothwell J.H."/>
            <person name="Bowler C."/>
            <person name="Boyen C."/>
            <person name="Brownlee C."/>
            <person name="Carrano C.J."/>
            <person name="Charrier B."/>
            <person name="Cho G.Y."/>
            <person name="Coelho S.M."/>
            <person name="Collen J."/>
            <person name="Corre E."/>
            <person name="Da Silva C."/>
            <person name="Delage L."/>
            <person name="Delaroque N."/>
            <person name="Dittami S.M."/>
            <person name="Doulbeau S."/>
            <person name="Elias M."/>
            <person name="Farnham G."/>
            <person name="Gachon C.M."/>
            <person name="Gschloessl B."/>
            <person name="Heesch S."/>
            <person name="Jabbari K."/>
            <person name="Jubin C."/>
            <person name="Kawai H."/>
            <person name="Kimura K."/>
            <person name="Kloareg B."/>
            <person name="Kupper F.C."/>
            <person name="Lang D."/>
            <person name="Le Bail A."/>
            <person name="Leblanc C."/>
            <person name="Lerouge P."/>
            <person name="Lohr M."/>
            <person name="Lopez P.J."/>
            <person name="Martens C."/>
            <person name="Maumus F."/>
            <person name="Michel G."/>
            <person name="Miranda-Saavedra D."/>
            <person name="Morales J."/>
            <person name="Moreau H."/>
            <person name="Motomura T."/>
            <person name="Nagasato C."/>
            <person name="Napoli C.A."/>
            <person name="Nelson D.R."/>
            <person name="Nyvall-Collen P."/>
            <person name="Peters A.F."/>
            <person name="Pommier C."/>
            <person name="Potin P."/>
            <person name="Poulain J."/>
            <person name="Quesneville H."/>
            <person name="Read B."/>
            <person name="Rensing S.A."/>
            <person name="Ritter A."/>
            <person name="Rousvoal S."/>
            <person name="Samanta M."/>
            <person name="Samson G."/>
            <person name="Schroeder D.C."/>
            <person name="Segurens B."/>
            <person name="Strittmatter M."/>
            <person name="Tonon T."/>
            <person name="Tregear J.W."/>
            <person name="Valentin K."/>
            <person name="von Dassow P."/>
            <person name="Yamagishi T."/>
            <person name="Van de Peer Y."/>
            <person name="Wincker P."/>
        </authorList>
    </citation>
    <scope>NUCLEOTIDE SEQUENCE [LARGE SCALE GENOMIC DNA]</scope>
    <source>
        <strain evidence="12">Ec32 / CCAP1310/4</strain>
    </source>
</reference>
<comment type="subcellular location">
    <subcellularLocation>
        <location evidence="1">Membrane</location>
        <topology evidence="1">Multi-pass membrane protein</topology>
    </subcellularLocation>
</comment>
<proteinExistence type="predicted"/>
<evidence type="ECO:0000313" key="11">
    <source>
        <dbReference type="EMBL" id="CBJ30358.1"/>
    </source>
</evidence>
<feature type="transmembrane region" description="Helical" evidence="9">
    <location>
        <begin position="520"/>
        <end position="542"/>
    </location>
</feature>
<dbReference type="InterPro" id="IPR003593">
    <property type="entry name" value="AAA+_ATPase"/>
</dbReference>
<feature type="transmembrane region" description="Helical" evidence="9">
    <location>
        <begin position="445"/>
        <end position="467"/>
    </location>
</feature>
<dbReference type="InterPro" id="IPR027417">
    <property type="entry name" value="P-loop_NTPase"/>
</dbReference>
<evidence type="ECO:0000259" key="10">
    <source>
        <dbReference type="PROSITE" id="PS50893"/>
    </source>
</evidence>
<dbReference type="Pfam" id="PF01061">
    <property type="entry name" value="ABC2_membrane"/>
    <property type="match status" value="1"/>
</dbReference>
<evidence type="ECO:0000256" key="6">
    <source>
        <dbReference type="ARBA" id="ARBA00022989"/>
    </source>
</evidence>
<organism evidence="11 12">
    <name type="scientific">Ectocarpus siliculosus</name>
    <name type="common">Brown alga</name>
    <name type="synonym">Conferva siliculosa</name>
    <dbReference type="NCBI Taxonomy" id="2880"/>
    <lineage>
        <taxon>Eukaryota</taxon>
        <taxon>Sar</taxon>
        <taxon>Stramenopiles</taxon>
        <taxon>Ochrophyta</taxon>
        <taxon>PX clade</taxon>
        <taxon>Phaeophyceae</taxon>
        <taxon>Ectocarpales</taxon>
        <taxon>Ectocarpaceae</taxon>
        <taxon>Ectocarpus</taxon>
    </lineage>
</organism>
<dbReference type="Gene3D" id="3.40.50.300">
    <property type="entry name" value="P-loop containing nucleotide triphosphate hydrolases"/>
    <property type="match status" value="1"/>
</dbReference>
<dbReference type="GO" id="GO:0140359">
    <property type="term" value="F:ABC-type transporter activity"/>
    <property type="evidence" value="ECO:0007669"/>
    <property type="project" value="InterPro"/>
</dbReference>
<feature type="domain" description="ABC transporter" evidence="10">
    <location>
        <begin position="85"/>
        <end position="333"/>
    </location>
</feature>
<sequence>MGGCEDLVQLHSCFFVLRPATSSPSSLGDAQGAPPTRKMSDMEAGGGGVAPAVPVPKGGGSIENRTGTTGGSMSSKIGTGGNHTLSVMDLSYSVQITDKDTKEKQTKTLLHPVTFSIKPTEMLAIMGASGAGKSTLLDVLAQRVPFSEVEGSYLLDGQAIQPKEFKRMSGYVMQDDALYPLLTVRETLRFAAELRIPNMTKADKYELVEETIRQLKLTNCADTKIGNEIHRGISGGEKRRVSIGVDTVQQPTIIFLDEPTSGLDSTTALTIAETLSSVCKRNRTVAMTIHQPSTRVLDVFDKVMFLSRGRVVYFGRPADLPAYCTGLGKTPPAYSNIGEFFLEVVDEYEAADNVKALADRHQEAVRMRAPSTAGAEADALNDTAHDFANPMLKEIIILLRRQWINVVRTPELAVVRVVMCSVVALVLGSLFWMTDADAKGFGGRAAYFAFACALFLFTSLEALPIFMEERSIYTREHSRGAYRVMSYLLCNFLIYLPVCLVMSVAFTAISYFMIDLPPAGFPFQILAIFMTLLEGNAFATFVSGSAPDPLTGNGLGTALLAFMFLFSGFFISYDDIPDGWKWFSALSMFKYPFEGMIRNMLDEEKERSGASEEIEAFADESSVSDIDIWVVVYGPLCFIVGFRFLFYLALVFKHSGNRK</sequence>
<feature type="transmembrane region" description="Helical" evidence="9">
    <location>
        <begin position="554"/>
        <end position="573"/>
    </location>
</feature>
<dbReference type="InterPro" id="IPR017871">
    <property type="entry name" value="ABC_transporter-like_CS"/>
</dbReference>
<feature type="region of interest" description="Disordered" evidence="8">
    <location>
        <begin position="21"/>
        <end position="60"/>
    </location>
</feature>
<dbReference type="InterPro" id="IPR003439">
    <property type="entry name" value="ABC_transporter-like_ATP-bd"/>
</dbReference>
<evidence type="ECO:0000256" key="9">
    <source>
        <dbReference type="SAM" id="Phobius"/>
    </source>
</evidence>
<keyword evidence="3 9" id="KW-0812">Transmembrane</keyword>
<dbReference type="PANTHER" id="PTHR48041">
    <property type="entry name" value="ABC TRANSPORTER G FAMILY MEMBER 28"/>
    <property type="match status" value="1"/>
</dbReference>
<keyword evidence="5" id="KW-0067">ATP-binding</keyword>
<dbReference type="InterPro" id="IPR013525">
    <property type="entry name" value="ABC2_TM"/>
</dbReference>
<dbReference type="PROSITE" id="PS00211">
    <property type="entry name" value="ABC_TRANSPORTER_1"/>
    <property type="match status" value="1"/>
</dbReference>
<evidence type="ECO:0000256" key="5">
    <source>
        <dbReference type="ARBA" id="ARBA00022840"/>
    </source>
</evidence>
<dbReference type="SMART" id="SM00382">
    <property type="entry name" value="AAA"/>
    <property type="match status" value="1"/>
</dbReference>
<dbReference type="EMBL" id="FN649760">
    <property type="protein sequence ID" value="CBJ30358.1"/>
    <property type="molecule type" value="Genomic_DNA"/>
</dbReference>
<gene>
    <name evidence="11" type="ORF">Esi_0187_0061</name>
</gene>
<keyword evidence="7 9" id="KW-0472">Membrane</keyword>
<feature type="transmembrane region" description="Helical" evidence="9">
    <location>
        <begin position="488"/>
        <end position="514"/>
    </location>
</feature>
<evidence type="ECO:0000256" key="2">
    <source>
        <dbReference type="ARBA" id="ARBA00022448"/>
    </source>
</evidence>
<dbReference type="CDD" id="cd03213">
    <property type="entry name" value="ABCG_EPDR"/>
    <property type="match status" value="1"/>
</dbReference>
<dbReference type="GO" id="GO:0016887">
    <property type="term" value="F:ATP hydrolysis activity"/>
    <property type="evidence" value="ECO:0007669"/>
    <property type="project" value="InterPro"/>
</dbReference>
<protein>
    <recommendedName>
        <fullName evidence="10">ABC transporter domain-containing protein</fullName>
    </recommendedName>
</protein>
<dbReference type="STRING" id="2880.D7FP97"/>
<keyword evidence="12" id="KW-1185">Reference proteome</keyword>
<dbReference type="OrthoDB" id="77049at2759"/>
<feature type="transmembrane region" description="Helical" evidence="9">
    <location>
        <begin position="413"/>
        <end position="433"/>
    </location>
</feature>
<evidence type="ECO:0000256" key="3">
    <source>
        <dbReference type="ARBA" id="ARBA00022692"/>
    </source>
</evidence>
<dbReference type="SUPFAM" id="SSF52540">
    <property type="entry name" value="P-loop containing nucleoside triphosphate hydrolases"/>
    <property type="match status" value="1"/>
</dbReference>
<evidence type="ECO:0000313" key="12">
    <source>
        <dbReference type="Proteomes" id="UP000002630"/>
    </source>
</evidence>
<evidence type="ECO:0000256" key="4">
    <source>
        <dbReference type="ARBA" id="ARBA00022741"/>
    </source>
</evidence>